<feature type="non-terminal residue" evidence="2">
    <location>
        <position position="1"/>
    </location>
</feature>
<accession>A0A9Q8T5C1</accession>
<dbReference type="EMBL" id="CP019480">
    <property type="protein sequence ID" value="UQC89524.1"/>
    <property type="molecule type" value="Genomic_DNA"/>
</dbReference>
<dbReference type="RefSeq" id="XP_049151125.1">
    <property type="nucleotide sequence ID" value="XM_049293979.1"/>
</dbReference>
<sequence length="99" mass="10879">RLADIDPDHRPQLRPHGVATTAHHGPARTGWPRPQCDVGQLMDPLCAPFVNSIALAGSRHSLESLPNIRATAERYPDVLSRCLYANRQGHLYSGFACVL</sequence>
<gene>
    <name evidence="2" type="ORF">CLUP02_15055</name>
</gene>
<organism evidence="2 3">
    <name type="scientific">Colletotrichum lupini</name>
    <dbReference type="NCBI Taxonomy" id="145971"/>
    <lineage>
        <taxon>Eukaryota</taxon>
        <taxon>Fungi</taxon>
        <taxon>Dikarya</taxon>
        <taxon>Ascomycota</taxon>
        <taxon>Pezizomycotina</taxon>
        <taxon>Sordariomycetes</taxon>
        <taxon>Hypocreomycetidae</taxon>
        <taxon>Glomerellales</taxon>
        <taxon>Glomerellaceae</taxon>
        <taxon>Colletotrichum</taxon>
        <taxon>Colletotrichum acutatum species complex</taxon>
    </lineage>
</organism>
<reference evidence="2" key="1">
    <citation type="journal article" date="2021" name="Mol. Plant Microbe Interact.">
        <title>Complete Genome Sequence of the Plant-Pathogenic Fungus Colletotrichum lupini.</title>
        <authorList>
            <person name="Baroncelli R."/>
            <person name="Pensec F."/>
            <person name="Da Lio D."/>
            <person name="Boufleur T."/>
            <person name="Vicente I."/>
            <person name="Sarrocco S."/>
            <person name="Picot A."/>
            <person name="Baraldi E."/>
            <person name="Sukno S."/>
            <person name="Thon M."/>
            <person name="Le Floch G."/>
        </authorList>
    </citation>
    <scope>NUCLEOTIDE SEQUENCE</scope>
    <source>
        <strain evidence="2">IMI 504893</strain>
    </source>
</reference>
<dbReference type="Proteomes" id="UP000830671">
    <property type="component" value="Chromosome 8"/>
</dbReference>
<evidence type="ECO:0000313" key="2">
    <source>
        <dbReference type="EMBL" id="UQC89524.1"/>
    </source>
</evidence>
<feature type="compositionally biased region" description="Basic and acidic residues" evidence="1">
    <location>
        <begin position="1"/>
        <end position="11"/>
    </location>
</feature>
<name>A0A9Q8T5C1_9PEZI</name>
<dbReference type="GeneID" id="73348989"/>
<dbReference type="KEGG" id="clup:CLUP02_15055"/>
<evidence type="ECO:0000313" key="3">
    <source>
        <dbReference type="Proteomes" id="UP000830671"/>
    </source>
</evidence>
<proteinExistence type="predicted"/>
<protein>
    <submittedName>
        <fullName evidence="2">Uncharacterized protein</fullName>
    </submittedName>
</protein>
<keyword evidence="3" id="KW-1185">Reference proteome</keyword>
<evidence type="ECO:0000256" key="1">
    <source>
        <dbReference type="SAM" id="MobiDB-lite"/>
    </source>
</evidence>
<feature type="region of interest" description="Disordered" evidence="1">
    <location>
        <begin position="1"/>
        <end position="31"/>
    </location>
</feature>
<dbReference type="AlphaFoldDB" id="A0A9Q8T5C1"/>